<feature type="domain" description="FAD-binding PCMH-type" evidence="6">
    <location>
        <begin position="63"/>
        <end position="240"/>
    </location>
</feature>
<dbReference type="PROSITE" id="PS51387">
    <property type="entry name" value="FAD_PCMH"/>
    <property type="match status" value="1"/>
</dbReference>
<evidence type="ECO:0000259" key="6">
    <source>
        <dbReference type="PROSITE" id="PS51387"/>
    </source>
</evidence>
<feature type="chain" id="PRO_5034401635" evidence="5">
    <location>
        <begin position="24"/>
        <end position="505"/>
    </location>
</feature>
<organism evidence="7 8">
    <name type="scientific">Lachnellula hyalina</name>
    <dbReference type="NCBI Taxonomy" id="1316788"/>
    <lineage>
        <taxon>Eukaryota</taxon>
        <taxon>Fungi</taxon>
        <taxon>Dikarya</taxon>
        <taxon>Ascomycota</taxon>
        <taxon>Pezizomycotina</taxon>
        <taxon>Leotiomycetes</taxon>
        <taxon>Helotiales</taxon>
        <taxon>Lachnaceae</taxon>
        <taxon>Lachnellula</taxon>
    </lineage>
</organism>
<accession>A0A8H8QZR8</accession>
<gene>
    <name evidence="7" type="ORF">LHYA1_G005917</name>
</gene>
<dbReference type="OrthoDB" id="2151789at2759"/>
<dbReference type="Gene3D" id="3.30.465.10">
    <property type="match status" value="1"/>
</dbReference>
<dbReference type="InterPro" id="IPR036318">
    <property type="entry name" value="FAD-bd_PCMH-like_sf"/>
</dbReference>
<evidence type="ECO:0000313" key="8">
    <source>
        <dbReference type="Proteomes" id="UP000431533"/>
    </source>
</evidence>
<keyword evidence="5" id="KW-0732">Signal</keyword>
<evidence type="ECO:0000256" key="5">
    <source>
        <dbReference type="SAM" id="SignalP"/>
    </source>
</evidence>
<keyword evidence="4" id="KW-0560">Oxidoreductase</keyword>
<dbReference type="PANTHER" id="PTHR42973">
    <property type="entry name" value="BINDING OXIDOREDUCTASE, PUTATIVE (AFU_ORTHOLOGUE AFUA_1G17690)-RELATED"/>
    <property type="match status" value="1"/>
</dbReference>
<dbReference type="SUPFAM" id="SSF56176">
    <property type="entry name" value="FAD-binding/transporter-associated domain-like"/>
    <property type="match status" value="1"/>
</dbReference>
<sequence length="505" mass="53658">MSQFAVTFLLATVLLQTSISAASQSMEHCCAALSASIGLNKVLFPNTTLYDESATSYFAQQEGELSPYCYVKPTSSSDVSIIAKTLFQLNSDPIPVCPFAVRGGGHHTVIGIANIHDGITIDLGNINQTILNSDKTIASVGSGARWGSVYSTLVPEGLAVLGGRESGIGVAGFTTGGGISYFGARYGFGCDLVSNFEIVLANGSISNANARDNPDLFTALKGGSNNFGIVTRFDLKTFELGQYFGGSIYYLGSESPQLIDAFAAFTSNLNFDDRAGLLLSIIYTASEGFITACTFSYTEAIENPPLFVNFTSAIPSLLSETSVSNLSYFADELGGANTPDNLRQTSITATVKPVVSLLQQIYLLWNTTVPLISSAENLICSLTLQPLPVSFLNAGPLHGGNVLGLSSSGGPLVVLTLTVQYTSKSSDELIAWTTRELFRKIDALAKETASSNPWKYLNYADVTQDVIGSYGATNVQKLKAASASFDPTGFFQRVQPGGFKVRRPN</sequence>
<evidence type="ECO:0000256" key="2">
    <source>
        <dbReference type="ARBA" id="ARBA00022630"/>
    </source>
</evidence>
<dbReference type="RefSeq" id="XP_031004491.1">
    <property type="nucleotide sequence ID" value="XM_031150859.1"/>
</dbReference>
<keyword evidence="2" id="KW-0285">Flavoprotein</keyword>
<dbReference type="InterPro" id="IPR006094">
    <property type="entry name" value="Oxid_FAD_bind_N"/>
</dbReference>
<dbReference type="GO" id="GO:0071949">
    <property type="term" value="F:FAD binding"/>
    <property type="evidence" value="ECO:0007669"/>
    <property type="project" value="InterPro"/>
</dbReference>
<feature type="signal peptide" evidence="5">
    <location>
        <begin position="1"/>
        <end position="23"/>
    </location>
</feature>
<dbReference type="GO" id="GO:0016491">
    <property type="term" value="F:oxidoreductase activity"/>
    <property type="evidence" value="ECO:0007669"/>
    <property type="project" value="UniProtKB-KW"/>
</dbReference>
<comment type="caution">
    <text evidence="7">The sequence shown here is derived from an EMBL/GenBank/DDBJ whole genome shotgun (WGS) entry which is preliminary data.</text>
</comment>
<evidence type="ECO:0000313" key="7">
    <source>
        <dbReference type="EMBL" id="TVY25703.1"/>
    </source>
</evidence>
<name>A0A8H8QZR8_9HELO</name>
<dbReference type="Pfam" id="PF01565">
    <property type="entry name" value="FAD_binding_4"/>
    <property type="match status" value="1"/>
</dbReference>
<keyword evidence="8" id="KW-1185">Reference proteome</keyword>
<dbReference type="Proteomes" id="UP000431533">
    <property type="component" value="Unassembled WGS sequence"/>
</dbReference>
<dbReference type="AlphaFoldDB" id="A0A8H8QZR8"/>
<evidence type="ECO:0000256" key="1">
    <source>
        <dbReference type="ARBA" id="ARBA00005466"/>
    </source>
</evidence>
<dbReference type="InterPro" id="IPR016169">
    <property type="entry name" value="FAD-bd_PCMH_sub2"/>
</dbReference>
<evidence type="ECO:0000256" key="3">
    <source>
        <dbReference type="ARBA" id="ARBA00022827"/>
    </source>
</evidence>
<keyword evidence="3" id="KW-0274">FAD</keyword>
<comment type="similarity">
    <text evidence="1">Belongs to the oxygen-dependent FAD-linked oxidoreductase family.</text>
</comment>
<dbReference type="InterPro" id="IPR016166">
    <property type="entry name" value="FAD-bd_PCMH"/>
</dbReference>
<evidence type="ECO:0000256" key="4">
    <source>
        <dbReference type="ARBA" id="ARBA00023002"/>
    </source>
</evidence>
<dbReference type="EMBL" id="QGMH01000088">
    <property type="protein sequence ID" value="TVY25703.1"/>
    <property type="molecule type" value="Genomic_DNA"/>
</dbReference>
<dbReference type="InterPro" id="IPR050416">
    <property type="entry name" value="FAD-linked_Oxidoreductase"/>
</dbReference>
<proteinExistence type="inferred from homology"/>
<reference evidence="7 8" key="1">
    <citation type="submission" date="2018-05" db="EMBL/GenBank/DDBJ databases">
        <title>Genome sequencing and assembly of the regulated plant pathogen Lachnellula willkommii and related sister species for the development of diagnostic species identification markers.</title>
        <authorList>
            <person name="Giroux E."/>
            <person name="Bilodeau G."/>
        </authorList>
    </citation>
    <scope>NUCLEOTIDE SEQUENCE [LARGE SCALE GENOMIC DNA]</scope>
    <source>
        <strain evidence="7 8">CBS 185.66</strain>
    </source>
</reference>
<dbReference type="PANTHER" id="PTHR42973:SF22">
    <property type="entry name" value="FAD-BINDING PCMH-TYPE DOMAIN-CONTAINING PROTEIN-RELATED"/>
    <property type="match status" value="1"/>
</dbReference>
<dbReference type="GeneID" id="41986115"/>
<protein>
    <submittedName>
        <fullName evidence="7">Putative FAD-linked oxidoreductase</fullName>
    </submittedName>
</protein>